<dbReference type="EMBL" id="JAULSV010000004">
    <property type="protein sequence ID" value="KAK0646944.1"/>
    <property type="molecule type" value="Genomic_DNA"/>
</dbReference>
<proteinExistence type="predicted"/>
<organism evidence="2 3">
    <name type="scientific">Cercophora newfieldiana</name>
    <dbReference type="NCBI Taxonomy" id="92897"/>
    <lineage>
        <taxon>Eukaryota</taxon>
        <taxon>Fungi</taxon>
        <taxon>Dikarya</taxon>
        <taxon>Ascomycota</taxon>
        <taxon>Pezizomycotina</taxon>
        <taxon>Sordariomycetes</taxon>
        <taxon>Sordariomycetidae</taxon>
        <taxon>Sordariales</taxon>
        <taxon>Lasiosphaeriaceae</taxon>
        <taxon>Cercophora</taxon>
    </lineage>
</organism>
<dbReference type="AlphaFoldDB" id="A0AA39Y741"/>
<keyword evidence="3" id="KW-1185">Reference proteome</keyword>
<evidence type="ECO:0000256" key="1">
    <source>
        <dbReference type="SAM" id="Coils"/>
    </source>
</evidence>
<reference evidence="2" key="1">
    <citation type="submission" date="2023-06" db="EMBL/GenBank/DDBJ databases">
        <title>Genome-scale phylogeny and comparative genomics of the fungal order Sordariales.</title>
        <authorList>
            <consortium name="Lawrence Berkeley National Laboratory"/>
            <person name="Hensen N."/>
            <person name="Bonometti L."/>
            <person name="Westerberg I."/>
            <person name="Brannstrom I.O."/>
            <person name="Guillou S."/>
            <person name="Cros-Aarteil S."/>
            <person name="Calhoun S."/>
            <person name="Haridas S."/>
            <person name="Kuo A."/>
            <person name="Mondo S."/>
            <person name="Pangilinan J."/>
            <person name="Riley R."/>
            <person name="Labutti K."/>
            <person name="Andreopoulos B."/>
            <person name="Lipzen A."/>
            <person name="Chen C."/>
            <person name="Yanf M."/>
            <person name="Daum C."/>
            <person name="Ng V."/>
            <person name="Clum A."/>
            <person name="Steindorff A."/>
            <person name="Ohm R."/>
            <person name="Martin F."/>
            <person name="Silar P."/>
            <person name="Natvig D."/>
            <person name="Lalanne C."/>
            <person name="Gautier V."/>
            <person name="Ament-Velasquez S.L."/>
            <person name="Kruys A."/>
            <person name="Hutchinson M.I."/>
            <person name="Powell A.J."/>
            <person name="Barry K."/>
            <person name="Miller A.N."/>
            <person name="Grigoriev I.V."/>
            <person name="Debuchy R."/>
            <person name="Gladieux P."/>
            <person name="Thoren M.H."/>
            <person name="Johannesson H."/>
        </authorList>
    </citation>
    <scope>NUCLEOTIDE SEQUENCE</scope>
    <source>
        <strain evidence="2">SMH2532-1</strain>
    </source>
</reference>
<protein>
    <submittedName>
        <fullName evidence="2">Uncharacterized protein</fullName>
    </submittedName>
</protein>
<dbReference type="Gene3D" id="1.10.287.620">
    <property type="entry name" value="Helix Hairpins"/>
    <property type="match status" value="1"/>
</dbReference>
<evidence type="ECO:0000313" key="3">
    <source>
        <dbReference type="Proteomes" id="UP001174936"/>
    </source>
</evidence>
<dbReference type="Proteomes" id="UP001174936">
    <property type="component" value="Unassembled WGS sequence"/>
</dbReference>
<evidence type="ECO:0000313" key="2">
    <source>
        <dbReference type="EMBL" id="KAK0646944.1"/>
    </source>
</evidence>
<gene>
    <name evidence="2" type="ORF">B0T16DRAFT_171131</name>
</gene>
<keyword evidence="1" id="KW-0175">Coiled coil</keyword>
<accession>A0AA39Y741</accession>
<feature type="coiled-coil region" evidence="1">
    <location>
        <begin position="24"/>
        <end position="79"/>
    </location>
</feature>
<sequence>MDRSRISFIDTVCFIELAHSAAFNDKLRGKLREAERNYDHYKKEFKAADREASGLKEVLKERNSQLTQANIAIDRLSEQGKRRDGELRSVNDQLLLTEGELQTAKEAISAWESVWAEQQSYYDDAIAKLNRALEEQKAKTAALHNYLASQTKEPAAYEATSDQVFKTALQTLSQNTNNLAIAIHQPRNRATVLIPLDRTGFLRRNVNGTGFAGEREWRCFIRSVCLETVFEGFFHWPLGFGVFGKEGEKRDSQSFENSLAGDVGARADFFGLMLRMLENPTDTRIGDATLGGEALMRSVNAFKANSDRVEANLAQKLQACGGRSLNTADKALISTIVQDSGRLALRMGAQRASVLLQRPSHRDLVILGEYFSHDAGTIQDGTAAQVDLVLDACMVRIGDGRDDLTTIKIISKGSVTVFA</sequence>
<comment type="caution">
    <text evidence="2">The sequence shown here is derived from an EMBL/GenBank/DDBJ whole genome shotgun (WGS) entry which is preliminary data.</text>
</comment>
<name>A0AA39Y741_9PEZI</name>